<proteinExistence type="predicted"/>
<protein>
    <recommendedName>
        <fullName evidence="6">Symplekin</fullName>
    </recommendedName>
</protein>
<feature type="domain" description="Symplekin C-terminal" evidence="3">
    <location>
        <begin position="1065"/>
        <end position="1243"/>
    </location>
</feature>
<evidence type="ECO:0000313" key="5">
    <source>
        <dbReference type="Proteomes" id="UP000594263"/>
    </source>
</evidence>
<dbReference type="PANTHER" id="PTHR47184">
    <property type="entry name" value="PHOSPHATIDYLINOSITOL 3-AND 4-KINASE FAMILY PROTEIN-RELATED"/>
    <property type="match status" value="1"/>
</dbReference>
<dbReference type="Gramene" id="Kaladp0550s0074.1.v1.1">
    <property type="protein sequence ID" value="Kaladp0550s0074.1.v1.1"/>
    <property type="gene ID" value="Kaladp0550s0074.v1.1"/>
</dbReference>
<dbReference type="InterPro" id="IPR016024">
    <property type="entry name" value="ARM-type_fold"/>
</dbReference>
<feature type="region of interest" description="Disordered" evidence="1">
    <location>
        <begin position="1280"/>
        <end position="1299"/>
    </location>
</feature>
<dbReference type="InterPro" id="IPR022075">
    <property type="entry name" value="Symplekin_C"/>
</dbReference>
<evidence type="ECO:0000259" key="3">
    <source>
        <dbReference type="Pfam" id="PF12295"/>
    </source>
</evidence>
<accession>A0A7N0VD14</accession>
<dbReference type="GO" id="GO:0006396">
    <property type="term" value="P:RNA processing"/>
    <property type="evidence" value="ECO:0007669"/>
    <property type="project" value="EnsemblPlants"/>
</dbReference>
<sequence>MVGLMKASPREKIATLIKSAKSGTEVRTKLEPLRKLKGDWFQNDPVLVSEFLPCLFELQPDRFSAVRQLVTLLIGDIGLKHLDVLPEVVPVLTTALEDSTPAVARQALKCGIGLFRCILEKVAIQGLMSSELDDSLESAWTWMLKLKENICSMAFQPGSDSTRLLALKFVEVIILLYTPDPNGSSEPPPDQVFEVDFNISWLRGGHPLLNAGDLSIDASRNLGLLLDQLRLPAVKSLTHSMIIVLIKSLASIAVKRPAFYGRILPVLLGLDPSSAMIKGFQVTAAQYALKNAYMSCLDCTHPGAAPWRERLHGVLREIKSGKVAEQQFLQVSKVKDSLEDKQTDLFGMEEKPLIKASDTVQSSSGKKRLGLEDNNSSEKDDVSGKRVKSTPSGSGDFGKERKMELTSPLVESTSSKGDADNGPVHQLIAMFGALVAQGEKAVGSLDILISSISADLMAEVVMVNMRNLPHISPKPEGDEELHDLTGTNYRRKHPSSLAAEISELANGIPLIASLLDVKQQVHIKSDPQNEEQDAQFLDNSCVPLAESGRANGVASPVGSPSSIRVEKMEGIESAIEPERSHLANLENEIPGLEFEGLARGIPQTVVTPSSVALSYPDDACPELATSFDGKSTSNLVQSISSDGSEELSPQSAATDANSLMASTETSVRFSNQVTLPKLSAPVVVLTDEQKDGLQQCAFTRIIEVYKEMVMAGGIDMRFTLLAYLGVEFPLELDPWKALREHILSDYSNHWGHELTLRVLYRLFGEAEADHDFFSSKTATSDFEMFLQTVVETLKNDFPATDKSLNRLLSEVPYIPKSVFNSLECLCCPVKDEKESLSGDRVTQGLSIVWSLILLRPPIRDVCLKIALQSAVHHSDDVRMKAIRLVANKLYPLSYISQQIEDFAKKSLLSVVSGAEIAETAMDIRKDSDTEKMLDVNPSMSHTAKNISVIQQPNASESTSSSSISEANQSMALYFALCTKKHSLLRELFVIYRMIPKLVKQEVHGHIPLLVRTMGASFELLEIVSDPPTGSEDLLLQVLHTLTDSVPPSPELISAVKKVYDAKLKNVEILIPFLPYLTKEEVLRIFPRIVDLPIDKFRATLSHLIQGSSPTDPLMEPSEVLIAIHGIDPEREGIPLKRVTDACNVCFQQQLIFTQQVLAKALNQLVEQIPLPLLFMRTVLQAIGAFPDLVEFVMEILSRLVSKQIWKHPKLWVGFLKCASLTKPQSFSVLLQLPPAQLEIALNKTPAIREPLVGFASQPNIKSTLPRSVLVVLGLASPLESQNSSQVQTPQPQPQPRADPEIQVQYQTEAKSQPQVQSPIQFDSQSQPQPESPVHIPTEIQTQSPVQTKTETQALSQSPSGSHSQADTQPETQTQSQSHSGSQAQTQTEPLAETTDTSNTEQEEEVVSKDTSIVTETTD</sequence>
<feature type="compositionally biased region" description="Low complexity" evidence="1">
    <location>
        <begin position="1280"/>
        <end position="1289"/>
    </location>
</feature>
<dbReference type="Proteomes" id="UP000594263">
    <property type="component" value="Unplaced"/>
</dbReference>
<evidence type="ECO:0000313" key="4">
    <source>
        <dbReference type="EnsemblPlants" id="Kaladp0550s0074.1.v1.1"/>
    </source>
</evidence>
<feature type="domain" description="Symplekin/Pta1 N-terminal" evidence="2">
    <location>
        <begin position="101"/>
        <end position="327"/>
    </location>
</feature>
<feature type="region of interest" description="Disordered" evidence="1">
    <location>
        <begin position="1307"/>
        <end position="1418"/>
    </location>
</feature>
<keyword evidence="5" id="KW-1185">Reference proteome</keyword>
<organism evidence="4 5">
    <name type="scientific">Kalanchoe fedtschenkoi</name>
    <name type="common">Lavender scallops</name>
    <name type="synonym">South American air plant</name>
    <dbReference type="NCBI Taxonomy" id="63787"/>
    <lineage>
        <taxon>Eukaryota</taxon>
        <taxon>Viridiplantae</taxon>
        <taxon>Streptophyta</taxon>
        <taxon>Embryophyta</taxon>
        <taxon>Tracheophyta</taxon>
        <taxon>Spermatophyta</taxon>
        <taxon>Magnoliopsida</taxon>
        <taxon>eudicotyledons</taxon>
        <taxon>Gunneridae</taxon>
        <taxon>Pentapetalae</taxon>
        <taxon>Saxifragales</taxon>
        <taxon>Crassulaceae</taxon>
        <taxon>Kalanchoe</taxon>
    </lineage>
</organism>
<dbReference type="PANTHER" id="PTHR47184:SF2">
    <property type="entry name" value="SYMPLEKIN"/>
    <property type="match status" value="1"/>
</dbReference>
<dbReference type="InterPro" id="IPR011989">
    <property type="entry name" value="ARM-like"/>
</dbReference>
<feature type="compositionally biased region" description="Polar residues" evidence="1">
    <location>
        <begin position="1408"/>
        <end position="1418"/>
    </location>
</feature>
<feature type="compositionally biased region" description="Polar residues" evidence="1">
    <location>
        <begin position="1307"/>
        <end position="1328"/>
    </location>
</feature>
<dbReference type="SUPFAM" id="SSF48371">
    <property type="entry name" value="ARM repeat"/>
    <property type="match status" value="1"/>
</dbReference>
<dbReference type="Pfam" id="PF11935">
    <property type="entry name" value="SYMPK_PTA1_N"/>
    <property type="match status" value="1"/>
</dbReference>
<evidence type="ECO:0000256" key="1">
    <source>
        <dbReference type="SAM" id="MobiDB-lite"/>
    </source>
</evidence>
<dbReference type="EnsemblPlants" id="Kaladp0550s0074.1.v1.1">
    <property type="protein sequence ID" value="Kaladp0550s0074.1.v1.1"/>
    <property type="gene ID" value="Kaladp0550s0074.v1.1"/>
</dbReference>
<dbReference type="GO" id="GO:0035194">
    <property type="term" value="P:regulatory ncRNA-mediated post-transcriptional gene silencing"/>
    <property type="evidence" value="ECO:0007669"/>
    <property type="project" value="EnsemblPlants"/>
</dbReference>
<dbReference type="InterPro" id="IPR032460">
    <property type="entry name" value="Symplekin/Pta1_N"/>
</dbReference>
<evidence type="ECO:0008006" key="6">
    <source>
        <dbReference type="Google" id="ProtNLM"/>
    </source>
</evidence>
<dbReference type="Pfam" id="PF12295">
    <property type="entry name" value="Symplekin_C"/>
    <property type="match status" value="1"/>
</dbReference>
<dbReference type="Gene3D" id="1.25.10.10">
    <property type="entry name" value="Leucine-rich Repeat Variant"/>
    <property type="match status" value="1"/>
</dbReference>
<feature type="compositionally biased region" description="Polar residues" evidence="1">
    <location>
        <begin position="1338"/>
        <end position="1370"/>
    </location>
</feature>
<name>A0A7N0VD14_KALFE</name>
<feature type="compositionally biased region" description="Low complexity" evidence="1">
    <location>
        <begin position="1371"/>
        <end position="1387"/>
    </location>
</feature>
<evidence type="ECO:0000259" key="2">
    <source>
        <dbReference type="Pfam" id="PF11935"/>
    </source>
</evidence>
<reference evidence="4" key="1">
    <citation type="submission" date="2021-01" db="UniProtKB">
        <authorList>
            <consortium name="EnsemblPlants"/>
        </authorList>
    </citation>
    <scope>IDENTIFICATION</scope>
</reference>
<dbReference type="OMA" id="YVNNEGH"/>
<feature type="region of interest" description="Disordered" evidence="1">
    <location>
        <begin position="356"/>
        <end position="402"/>
    </location>
</feature>